<sequence>MKTIKKINELEILHKKPSISYETTDKLPLNELEFIVLFAISSHSKSRSNLTLWECIKNVTGLQDKFKHFIYENAVKPLVDTETIKDTLFNENSDILKTNVLNIQINKEVLREFENDNFIKMSEKTHEQARSFFFPLYNSIKDVHETNEFRNINKYFESSNGDELMKLDSAKLEEMIQNRIINDVETNYKNAIFKRFKDSNNQRKSKYFNYQPNLYFVPLQAQMATMIELDKKIINLEAFNESTENLFANTIKIYQDNDLIAKDYIQNIIQQTVHKNLLIHNSINEINNNNSDANKKINLSEDELEKFLNLNNLKVELEAKNEIFNKSFIIQNSEWFNLETYSFDILFKGEKFYSQYIITLPNKTEASSINQSNLIKQLIHNWDNPKIKNIKNDIKFIISNFLDNTTNILHKIDEEEYIDLILFINDNFANDNELTSLLINKSNINEVRAIISDAAENSTLFKNPLVSNILKEYISKNNSIINEIKKMVSIQEQNNQLFDFILKRMRIEIKNFEILPKESNDLLWGTEIQNDLAKLKQYNDDLKNNFSDENAQKWMNFHRLIIKFINKYNSYLDSEDLNEKRLNIELNMGAWSNGIKDKIASLANKIRRKMESITGEWKKFSSNIEKIEGLNHNKLKKIYSDVSGLLHDNDETRSIDQNTENPEKLIEILNKLNEYEAFVDSEIKKNKEQNQNKKQSRSR</sequence>
<keyword evidence="1" id="KW-0175">Coiled coil</keyword>
<organism evidence="2 3">
    <name type="scientific">Mycoplasma seminis</name>
    <dbReference type="NCBI Taxonomy" id="512749"/>
    <lineage>
        <taxon>Bacteria</taxon>
        <taxon>Bacillati</taxon>
        <taxon>Mycoplasmatota</taxon>
        <taxon>Mollicutes</taxon>
        <taxon>Mycoplasmataceae</taxon>
        <taxon>Mycoplasma</taxon>
    </lineage>
</organism>
<protein>
    <submittedName>
        <fullName evidence="2">Uncharacterized protein</fullName>
    </submittedName>
</protein>
<accession>A0ABY9HAM4</accession>
<dbReference type="Proteomes" id="UP001237011">
    <property type="component" value="Chromosome"/>
</dbReference>
<evidence type="ECO:0000313" key="3">
    <source>
        <dbReference type="Proteomes" id="UP001237011"/>
    </source>
</evidence>
<proteinExistence type="predicted"/>
<evidence type="ECO:0000256" key="1">
    <source>
        <dbReference type="SAM" id="Coils"/>
    </source>
</evidence>
<dbReference type="RefSeq" id="WP_305937667.1">
    <property type="nucleotide sequence ID" value="NZ_CP132191.1"/>
</dbReference>
<gene>
    <name evidence="2" type="ORF">Q8852_02820</name>
</gene>
<keyword evidence="3" id="KW-1185">Reference proteome</keyword>
<reference evidence="2" key="1">
    <citation type="submission" date="2023-08" db="EMBL/GenBank/DDBJ databases">
        <title>Complete genome sequence of Mycoplasma seminis 2200.</title>
        <authorList>
            <person name="Spergser J."/>
        </authorList>
    </citation>
    <scope>NUCLEOTIDE SEQUENCE [LARGE SCALE GENOMIC DNA]</scope>
    <source>
        <strain evidence="2">2200</strain>
    </source>
</reference>
<dbReference type="EMBL" id="CP132191">
    <property type="protein sequence ID" value="WLP85230.1"/>
    <property type="molecule type" value="Genomic_DNA"/>
</dbReference>
<feature type="coiled-coil region" evidence="1">
    <location>
        <begin position="283"/>
        <end position="310"/>
    </location>
</feature>
<evidence type="ECO:0000313" key="2">
    <source>
        <dbReference type="EMBL" id="WLP85230.1"/>
    </source>
</evidence>
<name>A0ABY9HAM4_9MOLU</name>